<gene>
    <name evidence="1" type="ORF">F383_05015</name>
</gene>
<proteinExistence type="predicted"/>
<accession>A0A0B0PBN9</accession>
<dbReference type="EMBL" id="KN419549">
    <property type="protein sequence ID" value="KHG21754.1"/>
    <property type="molecule type" value="Genomic_DNA"/>
</dbReference>
<protein>
    <submittedName>
        <fullName evidence="1">Uncharacterized protein</fullName>
    </submittedName>
</protein>
<organism evidence="1 2">
    <name type="scientific">Gossypium arboreum</name>
    <name type="common">Tree cotton</name>
    <name type="synonym">Gossypium nanking</name>
    <dbReference type="NCBI Taxonomy" id="29729"/>
    <lineage>
        <taxon>Eukaryota</taxon>
        <taxon>Viridiplantae</taxon>
        <taxon>Streptophyta</taxon>
        <taxon>Embryophyta</taxon>
        <taxon>Tracheophyta</taxon>
        <taxon>Spermatophyta</taxon>
        <taxon>Magnoliopsida</taxon>
        <taxon>eudicotyledons</taxon>
        <taxon>Gunneridae</taxon>
        <taxon>Pentapetalae</taxon>
        <taxon>rosids</taxon>
        <taxon>malvids</taxon>
        <taxon>Malvales</taxon>
        <taxon>Malvaceae</taxon>
        <taxon>Malvoideae</taxon>
        <taxon>Gossypium</taxon>
    </lineage>
</organism>
<name>A0A0B0PBN9_GOSAR</name>
<sequence length="31" mass="3774">MCQTIWISRFALQTHKKNAIFRFFGHSKTYI</sequence>
<evidence type="ECO:0000313" key="1">
    <source>
        <dbReference type="EMBL" id="KHG21754.1"/>
    </source>
</evidence>
<reference evidence="2" key="1">
    <citation type="submission" date="2014-09" db="EMBL/GenBank/DDBJ databases">
        <authorList>
            <person name="Mudge J."/>
            <person name="Ramaraj T."/>
            <person name="Lindquist I.E."/>
            <person name="Bharti A.K."/>
            <person name="Sundararajan A."/>
            <person name="Cameron C.T."/>
            <person name="Woodward J.E."/>
            <person name="May G.D."/>
            <person name="Brubaker C."/>
            <person name="Broadhvest J."/>
            <person name="Wilkins T.A."/>
        </authorList>
    </citation>
    <scope>NUCLEOTIDE SEQUENCE</scope>
    <source>
        <strain evidence="2">cv. AKA8401</strain>
    </source>
</reference>
<dbReference type="AlphaFoldDB" id="A0A0B0PBN9"/>
<evidence type="ECO:0000313" key="2">
    <source>
        <dbReference type="Proteomes" id="UP000032142"/>
    </source>
</evidence>
<keyword evidence="2" id="KW-1185">Reference proteome</keyword>
<dbReference type="Proteomes" id="UP000032142">
    <property type="component" value="Unassembled WGS sequence"/>
</dbReference>